<dbReference type="PANTHER" id="PTHR23082:SF0">
    <property type="entry name" value="GENERAL TRANSCRIPTION FACTOR 3C POLYPEPTIDE 3"/>
    <property type="match status" value="1"/>
</dbReference>
<gene>
    <name evidence="2" type="ORF">BT63DRAFT_442181</name>
</gene>
<dbReference type="EMBL" id="MU004238">
    <property type="protein sequence ID" value="KAF2667206.1"/>
    <property type="molecule type" value="Genomic_DNA"/>
</dbReference>
<feature type="compositionally biased region" description="Pro residues" evidence="1">
    <location>
        <begin position="590"/>
        <end position="606"/>
    </location>
</feature>
<dbReference type="OrthoDB" id="9991317at2759"/>
<feature type="compositionally biased region" description="Polar residues" evidence="1">
    <location>
        <begin position="15"/>
        <end position="33"/>
    </location>
</feature>
<dbReference type="GO" id="GO:0000127">
    <property type="term" value="C:transcription factor TFIIIC complex"/>
    <property type="evidence" value="ECO:0007669"/>
    <property type="project" value="TreeGrafter"/>
</dbReference>
<sequence length="1026" mass="117322">MSNLPEFYPVAGPSNGFQNGSSSGYAQQNQYYYQSDGDDDVEAFDTYGEDTFGEDTFGEDTAAEYTFAEDTFDDDEDSEPDLSLTEFPSDPEDDAGQGAKQRQVARKKGKTAIPKPGKVAEGATYQPGKRKRVKRMAMDGNTRAAKRNKTAKTPAELAELKKLNGLVTGAWLQDNFEATVKYALEAVKFDPSIFQLHATLAEALIKLDRPDDAAGALLAGLHTTSEVENWWYTVDRLKAICPNTKATRKQLVFCYSHILGLVHDDKLARLERMRVYRDHGSWRRVKADCLALLSLDPNNLECIQTLIQVAPVLDRRLEEPETTLDAIEAFKLYIANHMHMDVPGNSYIDWNLILMFADLFVSAGQIEEAIRQLKRVSRWVIGRGDETYWDNIEDDREWDMEDEPRRIELDEFEMPTYSDLMYGPSLPIELRVRLGTLRVLLGPEHLNEAMNHLNILYPEETNEPDALHNYADLFMDAASTLKEAGLYQEALRFYEPLRVISESLKASYLFDLATCYEALHREDDVRKTILEMRQSKNTVKGRIALAKLYKAQNRLQEMWQLILELRRGGHIEQVREAGITTTRPEGLPLPDKPPPIRQPNRAPPRPKPWKRRTLKEAKEVDKAELIKDRVVKTLHEDLQQLEESLKDDPSIIGEWLSLASQMFAEFSGQRAISHRSRINNVRNQVNENGEDGVTKRFSWGQNRIPTYRSLDFDAWMTFLLRYALRFADIGDESGCKRVLKVAAAANNIWDNEEKQHDFRVITLHCAIKFNDENTVCRTMRWFLRHHPFSIEVFNLMSFSNRALHLTPEMFMCGPEQKWMLRQVKQMDYALLLQEGDEAARLKLFPVPPISTIPFHGDRHDPTLLNHYAHIMLAGSGPQPAINYYLRAYTMRPNDPQLLLSLAMAYLSNAIKRVSTNRHYQVQQGMAFLLRYYQLRKDTGSALMQQEAEFNMGMAYHILNLSHLAVGYFEKVMAMSTQVKKEGKAKGLSESQIEDFAPEAAMALQSIMVLNGDQEAADEITAEHLIL</sequence>
<accession>A0A6A6U6D0</accession>
<dbReference type="PANTHER" id="PTHR23082">
    <property type="entry name" value="TRANSCRIPTION INITIATION FACTOR IIIC TFIIIC , POLYPEPTIDE 3-RELATED"/>
    <property type="match status" value="1"/>
</dbReference>
<name>A0A6A6U6D0_9PEZI</name>
<feature type="region of interest" description="Disordered" evidence="1">
    <location>
        <begin position="1"/>
        <end position="133"/>
    </location>
</feature>
<dbReference type="Gene3D" id="1.25.40.10">
    <property type="entry name" value="Tetratricopeptide repeat domain"/>
    <property type="match status" value="3"/>
</dbReference>
<dbReference type="InterPro" id="IPR011990">
    <property type="entry name" value="TPR-like_helical_dom_sf"/>
</dbReference>
<feature type="compositionally biased region" description="Acidic residues" evidence="1">
    <location>
        <begin position="36"/>
        <end position="62"/>
    </location>
</feature>
<proteinExistence type="predicted"/>
<evidence type="ECO:0000313" key="3">
    <source>
        <dbReference type="Proteomes" id="UP000799302"/>
    </source>
</evidence>
<evidence type="ECO:0000256" key="1">
    <source>
        <dbReference type="SAM" id="MobiDB-lite"/>
    </source>
</evidence>
<dbReference type="SUPFAM" id="SSF48452">
    <property type="entry name" value="TPR-like"/>
    <property type="match status" value="3"/>
</dbReference>
<dbReference type="InterPro" id="IPR039340">
    <property type="entry name" value="Tfc4/TFIIIC-102/Sfc4"/>
</dbReference>
<organism evidence="2 3">
    <name type="scientific">Microthyrium microscopicum</name>
    <dbReference type="NCBI Taxonomy" id="703497"/>
    <lineage>
        <taxon>Eukaryota</taxon>
        <taxon>Fungi</taxon>
        <taxon>Dikarya</taxon>
        <taxon>Ascomycota</taxon>
        <taxon>Pezizomycotina</taxon>
        <taxon>Dothideomycetes</taxon>
        <taxon>Dothideomycetes incertae sedis</taxon>
        <taxon>Microthyriales</taxon>
        <taxon>Microthyriaceae</taxon>
        <taxon>Microthyrium</taxon>
    </lineage>
</organism>
<feature type="compositionally biased region" description="Acidic residues" evidence="1">
    <location>
        <begin position="70"/>
        <end position="80"/>
    </location>
</feature>
<evidence type="ECO:0000313" key="2">
    <source>
        <dbReference type="EMBL" id="KAF2667206.1"/>
    </source>
</evidence>
<protein>
    <submittedName>
        <fullName evidence="2">TPR-like protein</fullName>
    </submittedName>
</protein>
<dbReference type="AlphaFoldDB" id="A0A6A6U6D0"/>
<dbReference type="Proteomes" id="UP000799302">
    <property type="component" value="Unassembled WGS sequence"/>
</dbReference>
<keyword evidence="3" id="KW-1185">Reference proteome</keyword>
<dbReference type="GO" id="GO:0006383">
    <property type="term" value="P:transcription by RNA polymerase III"/>
    <property type="evidence" value="ECO:0007669"/>
    <property type="project" value="InterPro"/>
</dbReference>
<reference evidence="2" key="1">
    <citation type="journal article" date="2020" name="Stud. Mycol.">
        <title>101 Dothideomycetes genomes: a test case for predicting lifestyles and emergence of pathogens.</title>
        <authorList>
            <person name="Haridas S."/>
            <person name="Albert R."/>
            <person name="Binder M."/>
            <person name="Bloem J."/>
            <person name="Labutti K."/>
            <person name="Salamov A."/>
            <person name="Andreopoulos B."/>
            <person name="Baker S."/>
            <person name="Barry K."/>
            <person name="Bills G."/>
            <person name="Bluhm B."/>
            <person name="Cannon C."/>
            <person name="Castanera R."/>
            <person name="Culley D."/>
            <person name="Daum C."/>
            <person name="Ezra D."/>
            <person name="Gonzalez J."/>
            <person name="Henrissat B."/>
            <person name="Kuo A."/>
            <person name="Liang C."/>
            <person name="Lipzen A."/>
            <person name="Lutzoni F."/>
            <person name="Magnuson J."/>
            <person name="Mondo S."/>
            <person name="Nolan M."/>
            <person name="Ohm R."/>
            <person name="Pangilinan J."/>
            <person name="Park H.-J."/>
            <person name="Ramirez L."/>
            <person name="Alfaro M."/>
            <person name="Sun H."/>
            <person name="Tritt A."/>
            <person name="Yoshinaga Y."/>
            <person name="Zwiers L.-H."/>
            <person name="Turgeon B."/>
            <person name="Goodwin S."/>
            <person name="Spatafora J."/>
            <person name="Crous P."/>
            <person name="Grigoriev I."/>
        </authorList>
    </citation>
    <scope>NUCLEOTIDE SEQUENCE</scope>
    <source>
        <strain evidence="2">CBS 115976</strain>
    </source>
</reference>
<feature type="region of interest" description="Disordered" evidence="1">
    <location>
        <begin position="582"/>
        <end position="610"/>
    </location>
</feature>